<evidence type="ECO:0000313" key="1">
    <source>
        <dbReference type="EMBL" id="GAA4013640.1"/>
    </source>
</evidence>
<accession>A0ABP7SMQ3</accession>
<comment type="caution">
    <text evidence="1">The sequence shown here is derived from an EMBL/GenBank/DDBJ whole genome shotgun (WGS) entry which is preliminary data.</text>
</comment>
<dbReference type="EMBL" id="BAAAZE010000003">
    <property type="protein sequence ID" value="GAA4013640.1"/>
    <property type="molecule type" value="Genomic_DNA"/>
</dbReference>
<evidence type="ECO:0000313" key="2">
    <source>
        <dbReference type="Proteomes" id="UP001501353"/>
    </source>
</evidence>
<name>A0ABP7SMQ3_9BURK</name>
<proteinExistence type="predicted"/>
<gene>
    <name evidence="1" type="ORF">GCM10022212_04580</name>
</gene>
<protein>
    <submittedName>
        <fullName evidence="1">Uncharacterized protein</fullName>
    </submittedName>
</protein>
<keyword evidence="2" id="KW-1185">Reference proteome</keyword>
<dbReference type="Proteomes" id="UP001501353">
    <property type="component" value="Unassembled WGS sequence"/>
</dbReference>
<reference evidence="2" key="1">
    <citation type="journal article" date="2019" name="Int. J. Syst. Evol. Microbiol.">
        <title>The Global Catalogue of Microorganisms (GCM) 10K type strain sequencing project: providing services to taxonomists for standard genome sequencing and annotation.</title>
        <authorList>
            <consortium name="The Broad Institute Genomics Platform"/>
            <consortium name="The Broad Institute Genome Sequencing Center for Infectious Disease"/>
            <person name="Wu L."/>
            <person name="Ma J."/>
        </authorList>
    </citation>
    <scope>NUCLEOTIDE SEQUENCE [LARGE SCALE GENOMIC DNA]</scope>
    <source>
        <strain evidence="2">JCM 16673</strain>
    </source>
</reference>
<organism evidence="1 2">
    <name type="scientific">Actimicrobium antarcticum</name>
    <dbReference type="NCBI Taxonomy" id="1051899"/>
    <lineage>
        <taxon>Bacteria</taxon>
        <taxon>Pseudomonadati</taxon>
        <taxon>Pseudomonadota</taxon>
        <taxon>Betaproteobacteria</taxon>
        <taxon>Burkholderiales</taxon>
        <taxon>Oxalobacteraceae</taxon>
        <taxon>Actimicrobium</taxon>
    </lineage>
</organism>
<sequence length="80" mass="9150">MLHFEDIQSSLHKDVVMHRLKLHVPGDDKGAEDAFSVTRKRMDIATERAERLAARFSAHTAPQPFTAIVELVRLLTTLRR</sequence>